<dbReference type="EMBL" id="CAJVPP010009799">
    <property type="protein sequence ID" value="CAG8707031.1"/>
    <property type="molecule type" value="Genomic_DNA"/>
</dbReference>
<keyword evidence="2" id="KW-1185">Reference proteome</keyword>
<dbReference type="Proteomes" id="UP000789375">
    <property type="component" value="Unassembled WGS sequence"/>
</dbReference>
<feature type="non-terminal residue" evidence="1">
    <location>
        <position position="1"/>
    </location>
</feature>
<gene>
    <name evidence="1" type="ORF">FMOSSE_LOCUS14082</name>
</gene>
<evidence type="ECO:0000313" key="1">
    <source>
        <dbReference type="EMBL" id="CAG8707031.1"/>
    </source>
</evidence>
<proteinExistence type="predicted"/>
<name>A0A9N9HUW9_FUNMO</name>
<organism evidence="1 2">
    <name type="scientific">Funneliformis mosseae</name>
    <name type="common">Endomycorrhizal fungus</name>
    <name type="synonym">Glomus mosseae</name>
    <dbReference type="NCBI Taxonomy" id="27381"/>
    <lineage>
        <taxon>Eukaryota</taxon>
        <taxon>Fungi</taxon>
        <taxon>Fungi incertae sedis</taxon>
        <taxon>Mucoromycota</taxon>
        <taxon>Glomeromycotina</taxon>
        <taxon>Glomeromycetes</taxon>
        <taxon>Glomerales</taxon>
        <taxon>Glomeraceae</taxon>
        <taxon>Funneliformis</taxon>
    </lineage>
</organism>
<reference evidence="1" key="1">
    <citation type="submission" date="2021-06" db="EMBL/GenBank/DDBJ databases">
        <authorList>
            <person name="Kallberg Y."/>
            <person name="Tangrot J."/>
            <person name="Rosling A."/>
        </authorList>
    </citation>
    <scope>NUCLEOTIDE SEQUENCE</scope>
    <source>
        <strain evidence="1">87-6 pot B 2015</strain>
    </source>
</reference>
<protein>
    <submittedName>
        <fullName evidence="1">5358_t:CDS:1</fullName>
    </submittedName>
</protein>
<accession>A0A9N9HUW9</accession>
<evidence type="ECO:0000313" key="2">
    <source>
        <dbReference type="Proteomes" id="UP000789375"/>
    </source>
</evidence>
<sequence>SEHLQSLYRAKGELRLASHVTHHIHAQNVSGLILLSLFQLQQWGYSDDGDGDGIILFQKTERS</sequence>
<dbReference type="AlphaFoldDB" id="A0A9N9HUW9"/>
<comment type="caution">
    <text evidence="1">The sequence shown here is derived from an EMBL/GenBank/DDBJ whole genome shotgun (WGS) entry which is preliminary data.</text>
</comment>